<dbReference type="EMBL" id="CP158299">
    <property type="protein sequence ID" value="XBV85860.1"/>
    <property type="molecule type" value="Genomic_DNA"/>
</dbReference>
<dbReference type="CDD" id="cd00090">
    <property type="entry name" value="HTH_ARSR"/>
    <property type="match status" value="1"/>
</dbReference>
<protein>
    <submittedName>
        <fullName evidence="1">Winged helix-turn-helix domain-containing protein</fullName>
    </submittedName>
</protein>
<reference evidence="1" key="1">
    <citation type="submission" date="2024-06" db="EMBL/GenBank/DDBJ databases">
        <title>Draft Genome Sequence of Deinococcus sonorensis Type Strain KR-87, a Biofilm Producing Representative of the Genus Deinococcus.</title>
        <authorList>
            <person name="Boren L.S."/>
            <person name="Grosso R.A."/>
            <person name="Hugenberg-Cox A.N."/>
            <person name="Hill J.T.E."/>
            <person name="Albert C.M."/>
            <person name="Tuohy J.M."/>
        </authorList>
    </citation>
    <scope>NUCLEOTIDE SEQUENCE</scope>
    <source>
        <strain evidence="1">KR-87</strain>
    </source>
</reference>
<proteinExistence type="predicted"/>
<dbReference type="KEGG" id="dsc:ABOD76_06025"/>
<accession>A0AAU7UBE0</accession>
<name>A0AAU7UBE0_9DEIO</name>
<evidence type="ECO:0000313" key="1">
    <source>
        <dbReference type="EMBL" id="XBV85860.1"/>
    </source>
</evidence>
<dbReference type="AlphaFoldDB" id="A0AAU7UBE0"/>
<dbReference type="RefSeq" id="WP_350243903.1">
    <property type="nucleotide sequence ID" value="NZ_CP158299.1"/>
</dbReference>
<dbReference type="InterPro" id="IPR011991">
    <property type="entry name" value="ArsR-like_HTH"/>
</dbReference>
<gene>
    <name evidence="1" type="ORF">ABOD76_06025</name>
</gene>
<dbReference type="InterPro" id="IPR036388">
    <property type="entry name" value="WH-like_DNA-bd_sf"/>
</dbReference>
<dbReference type="Gene3D" id="1.10.10.10">
    <property type="entry name" value="Winged helix-like DNA-binding domain superfamily/Winged helix DNA-binding domain"/>
    <property type="match status" value="1"/>
</dbReference>
<sequence>MTLLHRVATPAQAALLLDVRLRTLITRLMVGECSAAGLSRALQTRLGPVHYQLQKLVWAGVAEVSRTEPRAGRPVRYYRVPPRWFIPFEVTGAETLEQFAQGQVMPRMQRFVQLGLKQLYGTFRLWGYWLEHHNQTSSLHLGNPDHTALQLFAGDEPVLFNVCGLRLNRERASLLKQRLLAVLEDEAFQDMPGADSYSLGLLLVQGEVD</sequence>
<dbReference type="InterPro" id="IPR036390">
    <property type="entry name" value="WH_DNA-bd_sf"/>
</dbReference>
<dbReference type="SUPFAM" id="SSF46785">
    <property type="entry name" value="Winged helix' DNA-binding domain"/>
    <property type="match status" value="1"/>
</dbReference>
<organism evidence="1">
    <name type="scientific">Deinococcus sonorensis KR-87</name>
    <dbReference type="NCBI Taxonomy" id="694439"/>
    <lineage>
        <taxon>Bacteria</taxon>
        <taxon>Thermotogati</taxon>
        <taxon>Deinococcota</taxon>
        <taxon>Deinococci</taxon>
        <taxon>Deinococcales</taxon>
        <taxon>Deinococcaceae</taxon>
        <taxon>Deinococcus</taxon>
    </lineage>
</organism>